<evidence type="ECO:0000313" key="1">
    <source>
        <dbReference type="EMBL" id="EUC61556.1"/>
    </source>
</evidence>
<name>X8JE27_9AGAM</name>
<reference evidence="2" key="1">
    <citation type="journal article" date="2014" name="Genome Announc.">
        <title>Draft genome sequence of the plant-pathogenic soil fungus Rhizoctonia solani anastomosis group 3 strain Rhs1AP.</title>
        <authorList>
            <person name="Cubeta M.A."/>
            <person name="Thomas E."/>
            <person name="Dean R.A."/>
            <person name="Jabaji S."/>
            <person name="Neate S.M."/>
            <person name="Tavantzis S."/>
            <person name="Toda T."/>
            <person name="Vilgalys R."/>
            <person name="Bharathan N."/>
            <person name="Fedorova-Abrams N."/>
            <person name="Pakala S.B."/>
            <person name="Pakala S.M."/>
            <person name="Zafar N."/>
            <person name="Joardar V."/>
            <person name="Losada L."/>
            <person name="Nierman W.C."/>
        </authorList>
    </citation>
    <scope>NUCLEOTIDE SEQUENCE [LARGE SCALE GENOMIC DNA]</scope>
    <source>
        <strain evidence="2">AG-3</strain>
    </source>
</reference>
<dbReference type="AlphaFoldDB" id="X8JE27"/>
<dbReference type="EMBL" id="JATN01000319">
    <property type="protein sequence ID" value="EUC61556.1"/>
    <property type="molecule type" value="Genomic_DNA"/>
</dbReference>
<protein>
    <submittedName>
        <fullName evidence="1">Uncharacterized protein</fullName>
    </submittedName>
</protein>
<proteinExistence type="predicted"/>
<comment type="caution">
    <text evidence="1">The sequence shown here is derived from an EMBL/GenBank/DDBJ whole genome shotgun (WGS) entry which is preliminary data.</text>
</comment>
<organism evidence="1 2">
    <name type="scientific">Rhizoctonia solani AG-3 Rhs1AP</name>
    <dbReference type="NCBI Taxonomy" id="1086054"/>
    <lineage>
        <taxon>Eukaryota</taxon>
        <taxon>Fungi</taxon>
        <taxon>Dikarya</taxon>
        <taxon>Basidiomycota</taxon>
        <taxon>Agaricomycotina</taxon>
        <taxon>Agaricomycetes</taxon>
        <taxon>Cantharellales</taxon>
        <taxon>Ceratobasidiaceae</taxon>
        <taxon>Rhizoctonia</taxon>
    </lineage>
</organism>
<dbReference type="Proteomes" id="UP000030108">
    <property type="component" value="Unassembled WGS sequence"/>
</dbReference>
<sequence length="45" mass="5497">MPHSSLLMMVLRSLLRRLMLLPRRQVLKWSLSGQHCLPRRLRERM</sequence>
<gene>
    <name evidence="1" type="ORF">RSOL_397240</name>
</gene>
<accession>X8JE27</accession>
<evidence type="ECO:0000313" key="2">
    <source>
        <dbReference type="Proteomes" id="UP000030108"/>
    </source>
</evidence>